<feature type="domain" description="IRG-type G" evidence="5">
    <location>
        <begin position="28"/>
        <end position="234"/>
    </location>
</feature>
<dbReference type="Pfam" id="PF05049">
    <property type="entry name" value="IIGP"/>
    <property type="match status" value="1"/>
</dbReference>
<accession>A0AAX6MR54</accession>
<keyword evidence="4" id="KW-0342">GTP-binding</keyword>
<evidence type="ECO:0000256" key="2">
    <source>
        <dbReference type="ARBA" id="ARBA00022741"/>
    </source>
</evidence>
<evidence type="ECO:0000313" key="6">
    <source>
        <dbReference type="EMBL" id="KAK6954923.1"/>
    </source>
</evidence>
<dbReference type="EMBL" id="JBANMG010000003">
    <property type="protein sequence ID" value="KAK6954923.1"/>
    <property type="molecule type" value="Genomic_DNA"/>
</dbReference>
<evidence type="ECO:0000259" key="5">
    <source>
        <dbReference type="PROSITE" id="PS51716"/>
    </source>
</evidence>
<evidence type="ECO:0000256" key="4">
    <source>
        <dbReference type="ARBA" id="ARBA00023134"/>
    </source>
</evidence>
<dbReference type="GO" id="GO:0005525">
    <property type="term" value="F:GTP binding"/>
    <property type="evidence" value="ECO:0007669"/>
    <property type="project" value="UniProtKB-KW"/>
</dbReference>
<dbReference type="PROSITE" id="PS51716">
    <property type="entry name" value="G_IRG"/>
    <property type="match status" value="1"/>
</dbReference>
<protein>
    <recommendedName>
        <fullName evidence="5">IRG-type G domain-containing protein</fullName>
    </recommendedName>
</protein>
<dbReference type="SUPFAM" id="SSF52540">
    <property type="entry name" value="P-loop containing nucleoside triphosphate hydrolases"/>
    <property type="match status" value="1"/>
</dbReference>
<keyword evidence="3" id="KW-0378">Hydrolase</keyword>
<dbReference type="AlphaFoldDB" id="A0AAX6MR54"/>
<gene>
    <name evidence="6" type="ORF">Daesc_002552</name>
</gene>
<dbReference type="InterPro" id="IPR051515">
    <property type="entry name" value="IRG"/>
</dbReference>
<keyword evidence="2" id="KW-0547">Nucleotide-binding</keyword>
<keyword evidence="7" id="KW-1185">Reference proteome</keyword>
<dbReference type="PANTHER" id="PTHR32341">
    <property type="entry name" value="INTERFERON-INDUCIBLE GTPASE"/>
    <property type="match status" value="1"/>
</dbReference>
<dbReference type="PANTHER" id="PTHR32341:SF10">
    <property type="entry name" value="INTERFERON-INDUCIBLE GTPASE 5"/>
    <property type="match status" value="1"/>
</dbReference>
<reference evidence="6 7" key="1">
    <citation type="journal article" date="2024" name="Front Chem Biol">
        <title>Unveiling the potential of Daldinia eschscholtzii MFLUCC 19-0629 through bioactivity and bioinformatics studies for enhanced sustainable agriculture production.</title>
        <authorList>
            <person name="Brooks S."/>
            <person name="Weaver J.A."/>
            <person name="Klomchit A."/>
            <person name="Alharthi S.A."/>
            <person name="Onlamun T."/>
            <person name="Nurani R."/>
            <person name="Vong T.K."/>
            <person name="Alberti F."/>
            <person name="Greco C."/>
        </authorList>
    </citation>
    <scope>NUCLEOTIDE SEQUENCE [LARGE SCALE GENOMIC DNA]</scope>
    <source>
        <strain evidence="6">MFLUCC 19-0629</strain>
    </source>
</reference>
<dbReference type="Proteomes" id="UP001369815">
    <property type="component" value="Unassembled WGS sequence"/>
</dbReference>
<evidence type="ECO:0000256" key="1">
    <source>
        <dbReference type="ARBA" id="ARBA00005429"/>
    </source>
</evidence>
<dbReference type="InterPro" id="IPR027417">
    <property type="entry name" value="P-loop_NTPase"/>
</dbReference>
<sequence length="234" mass="26210">MNRGVLPDRKITDADIKYARAVAGYEEGCINIALIGNRGTGKSSLINSLRGLSHTDRDAAEVGEAETTLRRKKYKDNNHKNVVWYDVPGSGTRGISAFNYYYNNDLYAYDKIVFIHSKILTESDLRVLKLCQYRGQSWISVRSKADLHIWNCKRRKGISPAEARQCYIDAVRADTATYEARSDNSVSELKLSVKDYIVSDVGVLQLVTGSEPPDDPVEQLIDEVAFLEELGLSP</sequence>
<evidence type="ECO:0000313" key="7">
    <source>
        <dbReference type="Proteomes" id="UP001369815"/>
    </source>
</evidence>
<proteinExistence type="inferred from homology"/>
<evidence type="ECO:0000256" key="3">
    <source>
        <dbReference type="ARBA" id="ARBA00022801"/>
    </source>
</evidence>
<dbReference type="InterPro" id="IPR007743">
    <property type="entry name" value="Immunity-related_GTPase-like"/>
</dbReference>
<comment type="caution">
    <text evidence="6">The sequence shown here is derived from an EMBL/GenBank/DDBJ whole genome shotgun (WGS) entry which is preliminary data.</text>
</comment>
<dbReference type="GO" id="GO:0016787">
    <property type="term" value="F:hydrolase activity"/>
    <property type="evidence" value="ECO:0007669"/>
    <property type="project" value="UniProtKB-KW"/>
</dbReference>
<comment type="similarity">
    <text evidence="1">Belongs to the TRAFAC class dynamin-like GTPase superfamily. IRG family.</text>
</comment>
<organism evidence="6 7">
    <name type="scientific">Daldinia eschscholtzii</name>
    <dbReference type="NCBI Taxonomy" id="292717"/>
    <lineage>
        <taxon>Eukaryota</taxon>
        <taxon>Fungi</taxon>
        <taxon>Dikarya</taxon>
        <taxon>Ascomycota</taxon>
        <taxon>Pezizomycotina</taxon>
        <taxon>Sordariomycetes</taxon>
        <taxon>Xylariomycetidae</taxon>
        <taxon>Xylariales</taxon>
        <taxon>Hypoxylaceae</taxon>
        <taxon>Daldinia</taxon>
    </lineage>
</organism>
<dbReference type="InterPro" id="IPR030385">
    <property type="entry name" value="G_IRG_dom"/>
</dbReference>
<dbReference type="GO" id="GO:0016020">
    <property type="term" value="C:membrane"/>
    <property type="evidence" value="ECO:0007669"/>
    <property type="project" value="InterPro"/>
</dbReference>
<name>A0AAX6MR54_9PEZI</name>
<dbReference type="Gene3D" id="3.40.50.300">
    <property type="entry name" value="P-loop containing nucleotide triphosphate hydrolases"/>
    <property type="match status" value="1"/>
</dbReference>